<accession>A0A8K0KZ84</accession>
<feature type="compositionally biased region" description="Basic and acidic residues" evidence="1">
    <location>
        <begin position="89"/>
        <end position="102"/>
    </location>
</feature>
<gene>
    <name evidence="2" type="ORF">KVT40_009260</name>
</gene>
<dbReference type="Proteomes" id="UP000809789">
    <property type="component" value="Unassembled WGS sequence"/>
</dbReference>
<feature type="compositionally biased region" description="Basic and acidic residues" evidence="1">
    <location>
        <begin position="7"/>
        <end position="20"/>
    </location>
</feature>
<evidence type="ECO:0000313" key="3">
    <source>
        <dbReference type="Proteomes" id="UP000809789"/>
    </source>
</evidence>
<protein>
    <submittedName>
        <fullName evidence="2">Uncharacterized protein</fullName>
    </submittedName>
</protein>
<dbReference type="AlphaFoldDB" id="A0A8K0KZ84"/>
<sequence>MTGTTHEQSRGHRQLYRDSSDTSIFLNDITKAHSRRCTDSSHIDRYVEARLHVAAPLGLRIATGVVAIPSPQQDERDDCGGRRATGRKKAGEGHGGEAYEET</sequence>
<organism evidence="2 3">
    <name type="scientific">Elsinoe batatas</name>
    <dbReference type="NCBI Taxonomy" id="2601811"/>
    <lineage>
        <taxon>Eukaryota</taxon>
        <taxon>Fungi</taxon>
        <taxon>Dikarya</taxon>
        <taxon>Ascomycota</taxon>
        <taxon>Pezizomycotina</taxon>
        <taxon>Dothideomycetes</taxon>
        <taxon>Dothideomycetidae</taxon>
        <taxon>Myriangiales</taxon>
        <taxon>Elsinoaceae</taxon>
        <taxon>Elsinoe</taxon>
    </lineage>
</organism>
<reference evidence="2" key="1">
    <citation type="submission" date="2021-07" db="EMBL/GenBank/DDBJ databases">
        <title>Elsinoe batatas strain:CRI-CJ2 Genome sequencing and assembly.</title>
        <authorList>
            <person name="Huang L."/>
        </authorList>
    </citation>
    <scope>NUCLEOTIDE SEQUENCE</scope>
    <source>
        <strain evidence="2">CRI-CJ2</strain>
    </source>
</reference>
<feature type="region of interest" description="Disordered" evidence="1">
    <location>
        <begin position="68"/>
        <end position="102"/>
    </location>
</feature>
<name>A0A8K0KZ84_9PEZI</name>
<keyword evidence="3" id="KW-1185">Reference proteome</keyword>
<dbReference type="EMBL" id="JAESVG020000011">
    <property type="protein sequence ID" value="KAG8622943.1"/>
    <property type="molecule type" value="Genomic_DNA"/>
</dbReference>
<comment type="caution">
    <text evidence="2">The sequence shown here is derived from an EMBL/GenBank/DDBJ whole genome shotgun (WGS) entry which is preliminary data.</text>
</comment>
<feature type="region of interest" description="Disordered" evidence="1">
    <location>
        <begin position="1"/>
        <end position="20"/>
    </location>
</feature>
<evidence type="ECO:0000313" key="2">
    <source>
        <dbReference type="EMBL" id="KAG8622943.1"/>
    </source>
</evidence>
<evidence type="ECO:0000256" key="1">
    <source>
        <dbReference type="SAM" id="MobiDB-lite"/>
    </source>
</evidence>
<proteinExistence type="predicted"/>